<dbReference type="CDD" id="cd06466">
    <property type="entry name" value="p23_CS_SGT1_like"/>
    <property type="match status" value="1"/>
</dbReference>
<feature type="compositionally biased region" description="Basic and acidic residues" evidence="1">
    <location>
        <begin position="183"/>
        <end position="194"/>
    </location>
</feature>
<feature type="domain" description="CS" evidence="2">
    <location>
        <begin position="36"/>
        <end position="125"/>
    </location>
</feature>
<feature type="region of interest" description="Disordered" evidence="1">
    <location>
        <begin position="318"/>
        <end position="411"/>
    </location>
</feature>
<dbReference type="InterPro" id="IPR008978">
    <property type="entry name" value="HSP20-like_chaperone"/>
</dbReference>
<feature type="region of interest" description="Disordered" evidence="1">
    <location>
        <begin position="143"/>
        <end position="202"/>
    </location>
</feature>
<evidence type="ECO:0000256" key="1">
    <source>
        <dbReference type="SAM" id="MobiDB-lite"/>
    </source>
</evidence>
<dbReference type="CDD" id="cd06463">
    <property type="entry name" value="p23_like"/>
    <property type="match status" value="1"/>
</dbReference>
<dbReference type="GO" id="GO:0051087">
    <property type="term" value="F:protein-folding chaperone binding"/>
    <property type="evidence" value="ECO:0007669"/>
    <property type="project" value="InterPro"/>
</dbReference>
<dbReference type="AlphaFoldDB" id="A0A8D0L7Q0"/>
<keyword evidence="4" id="KW-1185">Reference proteome</keyword>
<dbReference type="GeneTree" id="ENSGT00940000159085"/>
<evidence type="ECO:0000313" key="3">
    <source>
        <dbReference type="Ensembl" id="ENSSPUP00000013695.1"/>
    </source>
</evidence>
<name>A0A8D0L7Q0_SPHPU</name>
<reference evidence="3" key="1">
    <citation type="submission" date="2025-08" db="UniProtKB">
        <authorList>
            <consortium name="Ensembl"/>
        </authorList>
    </citation>
    <scope>IDENTIFICATION</scope>
</reference>
<dbReference type="Pfam" id="PF04969">
    <property type="entry name" value="CS"/>
    <property type="match status" value="2"/>
</dbReference>
<feature type="compositionally biased region" description="Basic and acidic residues" evidence="1">
    <location>
        <begin position="375"/>
        <end position="385"/>
    </location>
</feature>
<dbReference type="Pfam" id="PF16602">
    <property type="entry name" value="USP19_linker"/>
    <property type="match status" value="1"/>
</dbReference>
<dbReference type="PANTHER" id="PTHR45862">
    <property type="entry name" value="PROTEIN SGT1 HOMOLOG"/>
    <property type="match status" value="1"/>
</dbReference>
<dbReference type="Gene3D" id="2.60.40.790">
    <property type="match status" value="2"/>
</dbReference>
<dbReference type="InterPro" id="IPR044563">
    <property type="entry name" value="Sgt1-like"/>
</dbReference>
<evidence type="ECO:0000259" key="2">
    <source>
        <dbReference type="PROSITE" id="PS51203"/>
    </source>
</evidence>
<proteinExistence type="predicted"/>
<feature type="compositionally biased region" description="Basic and acidic residues" evidence="1">
    <location>
        <begin position="346"/>
        <end position="363"/>
    </location>
</feature>
<feature type="compositionally biased region" description="Basic and acidic residues" evidence="1">
    <location>
        <begin position="16"/>
        <end position="38"/>
    </location>
</feature>
<reference evidence="3" key="2">
    <citation type="submission" date="2025-09" db="UniProtKB">
        <authorList>
            <consortium name="Ensembl"/>
        </authorList>
    </citation>
    <scope>IDENTIFICATION</scope>
</reference>
<accession>A0A8D0L7Q0</accession>
<evidence type="ECO:0000313" key="4">
    <source>
        <dbReference type="Proteomes" id="UP000694392"/>
    </source>
</evidence>
<sequence length="411" mass="44882">MSSSTNVPPGQRRASRGLEDATNKKKQKDRANQESKEDMLVDWKQNANEVIVKLNVGGGALKVEEVEAAFTDTDCVIKLPGDRQWSCQFYEEIEGSCSKVQCKKGSTLQLVLQKKIPLHSWASLLAEALEPLPVEEMLPAAPLEASPHHPTPCLEKRLLPSAGPPEVMPSAGEGTPSVLPGRGTEKRDRSKDDVALESASNEPEPTVSLTFVKNDSYEKGTDAVVVHVYVKEIHKESSKVLFREQDFTLVFQTSDVNFLRLHPGCGPHTVFRWQVKLRNLIEPDQCTYNFTVSRINICLKKRQSQRWGGLEAPAARGAVGGAKVAMPTAPTPLDKSQPGSNQHPLSSKEEARAGEKETPRVEDGGGLDGVVARTAPEHVAVKQEPHVASVSAGFPEAISSLQDRPPWARDS</sequence>
<dbReference type="FunFam" id="2.60.40.790:FF:000004">
    <property type="entry name" value="ubiquitin carboxyl-terminal hydrolase 19 isoform X9"/>
    <property type="match status" value="1"/>
</dbReference>
<organism evidence="3 4">
    <name type="scientific">Sphenodon punctatus</name>
    <name type="common">Tuatara</name>
    <name type="synonym">Hatteria punctata</name>
    <dbReference type="NCBI Taxonomy" id="8508"/>
    <lineage>
        <taxon>Eukaryota</taxon>
        <taxon>Metazoa</taxon>
        <taxon>Chordata</taxon>
        <taxon>Craniata</taxon>
        <taxon>Vertebrata</taxon>
        <taxon>Euteleostomi</taxon>
        <taxon>Lepidosauria</taxon>
        <taxon>Sphenodontia</taxon>
        <taxon>Sphenodontidae</taxon>
        <taxon>Sphenodon</taxon>
    </lineage>
</organism>
<dbReference type="SUPFAM" id="SSF49764">
    <property type="entry name" value="HSP20-like chaperones"/>
    <property type="match status" value="2"/>
</dbReference>
<dbReference type="Proteomes" id="UP000694392">
    <property type="component" value="Unplaced"/>
</dbReference>
<dbReference type="PROSITE" id="PS51203">
    <property type="entry name" value="CS"/>
    <property type="match status" value="2"/>
</dbReference>
<dbReference type="InterPro" id="IPR007052">
    <property type="entry name" value="CS_dom"/>
</dbReference>
<feature type="domain" description="CS" evidence="2">
    <location>
        <begin position="209"/>
        <end position="311"/>
    </location>
</feature>
<protein>
    <recommendedName>
        <fullName evidence="2">CS domain-containing protein</fullName>
    </recommendedName>
</protein>
<feature type="region of interest" description="Disordered" evidence="1">
    <location>
        <begin position="1"/>
        <end position="38"/>
    </location>
</feature>
<dbReference type="Ensembl" id="ENSSPUT00000014606.1">
    <property type="protein sequence ID" value="ENSSPUP00000013695.1"/>
    <property type="gene ID" value="ENSSPUG00000010336.1"/>
</dbReference>